<dbReference type="GeneID" id="54546534"/>
<dbReference type="RefSeq" id="XP_033650899.1">
    <property type="nucleotide sequence ID" value="XM_033793359.1"/>
</dbReference>
<protein>
    <submittedName>
        <fullName evidence="1">Uncharacterized protein</fullName>
    </submittedName>
</protein>
<gene>
    <name evidence="1" type="ORF">EI97DRAFT_162382</name>
</gene>
<evidence type="ECO:0000313" key="2">
    <source>
        <dbReference type="Proteomes" id="UP000800097"/>
    </source>
</evidence>
<proteinExistence type="predicted"/>
<evidence type="ECO:0000313" key="1">
    <source>
        <dbReference type="EMBL" id="KAF2273360.1"/>
    </source>
</evidence>
<dbReference type="AlphaFoldDB" id="A0A6A6J9U2"/>
<sequence length="166" mass="18533">MKLLVLPESSIHNSALRFETVSCVQAALPDHSLLNQPRYLLDLAIRRSPARQRTGGSPSSTVHPIHCVTSQPTRARRDICHSTPIIAIQKYPLVCPFRSSAVPNMRPLTHQTLPLSANMKTALYGQPWTRQDPPLWRRTPAILSLAMRPAIYLSSLPRSPCEELIA</sequence>
<dbReference type="Proteomes" id="UP000800097">
    <property type="component" value="Unassembled WGS sequence"/>
</dbReference>
<organism evidence="1 2">
    <name type="scientific">Westerdykella ornata</name>
    <dbReference type="NCBI Taxonomy" id="318751"/>
    <lineage>
        <taxon>Eukaryota</taxon>
        <taxon>Fungi</taxon>
        <taxon>Dikarya</taxon>
        <taxon>Ascomycota</taxon>
        <taxon>Pezizomycotina</taxon>
        <taxon>Dothideomycetes</taxon>
        <taxon>Pleosporomycetidae</taxon>
        <taxon>Pleosporales</taxon>
        <taxon>Sporormiaceae</taxon>
        <taxon>Westerdykella</taxon>
    </lineage>
</organism>
<dbReference type="EMBL" id="ML986511">
    <property type="protein sequence ID" value="KAF2273360.1"/>
    <property type="molecule type" value="Genomic_DNA"/>
</dbReference>
<reference evidence="1" key="1">
    <citation type="journal article" date="2020" name="Stud. Mycol.">
        <title>101 Dothideomycetes genomes: a test case for predicting lifestyles and emergence of pathogens.</title>
        <authorList>
            <person name="Haridas S."/>
            <person name="Albert R."/>
            <person name="Binder M."/>
            <person name="Bloem J."/>
            <person name="Labutti K."/>
            <person name="Salamov A."/>
            <person name="Andreopoulos B."/>
            <person name="Baker S."/>
            <person name="Barry K."/>
            <person name="Bills G."/>
            <person name="Bluhm B."/>
            <person name="Cannon C."/>
            <person name="Castanera R."/>
            <person name="Culley D."/>
            <person name="Daum C."/>
            <person name="Ezra D."/>
            <person name="Gonzalez J."/>
            <person name="Henrissat B."/>
            <person name="Kuo A."/>
            <person name="Liang C."/>
            <person name="Lipzen A."/>
            <person name="Lutzoni F."/>
            <person name="Magnuson J."/>
            <person name="Mondo S."/>
            <person name="Nolan M."/>
            <person name="Ohm R."/>
            <person name="Pangilinan J."/>
            <person name="Park H.-J."/>
            <person name="Ramirez L."/>
            <person name="Alfaro M."/>
            <person name="Sun H."/>
            <person name="Tritt A."/>
            <person name="Yoshinaga Y."/>
            <person name="Zwiers L.-H."/>
            <person name="Turgeon B."/>
            <person name="Goodwin S."/>
            <person name="Spatafora J."/>
            <person name="Crous P."/>
            <person name="Grigoriev I."/>
        </authorList>
    </citation>
    <scope>NUCLEOTIDE SEQUENCE</scope>
    <source>
        <strain evidence="1">CBS 379.55</strain>
    </source>
</reference>
<accession>A0A6A6J9U2</accession>
<keyword evidence="2" id="KW-1185">Reference proteome</keyword>
<name>A0A6A6J9U2_WESOR</name>